<keyword evidence="1" id="KW-0472">Membrane</keyword>
<sequence length="276" mass="31651">MKTKNFSTIAYQILDGLTNPLVSLLTAPLALLLFGTLLGIKVAPFQLVPMLMLLLFLFFLNLQDLLFQRSKQLNPRLVLITVIASNVLLLLPIIYFWFNLGERISILLALVVAANHLVLKRFHTFDNYYPFFLLTQTIFKVGVISFVSYFIQVKSVPVSILILFIPLAVLYLGIQDQHYRKKEENIVSPLTGEDAPLQKILSILLNLAIPLSYVLFILLVRNHYHLIPLILILITILFYIIYRATIVRNYSQSRAASFLTVYYLCFVFLSGIFYIS</sequence>
<protein>
    <recommendedName>
        <fullName evidence="4">Prenyltransferase</fullName>
    </recommendedName>
</protein>
<feature type="transmembrane region" description="Helical" evidence="1">
    <location>
        <begin position="77"/>
        <end position="98"/>
    </location>
</feature>
<dbReference type="Proteomes" id="UP001059480">
    <property type="component" value="Unassembled WGS sequence"/>
</dbReference>
<dbReference type="RefSeq" id="WP_256944461.1">
    <property type="nucleotide sequence ID" value="NZ_JANHNZ010000001.1"/>
</dbReference>
<feature type="transmembrane region" description="Helical" evidence="1">
    <location>
        <begin position="256"/>
        <end position="275"/>
    </location>
</feature>
<keyword evidence="1" id="KW-1133">Transmembrane helix</keyword>
<dbReference type="EMBL" id="JANHNZ010000001">
    <property type="protein sequence ID" value="MCQ9209359.1"/>
    <property type="molecule type" value="Genomic_DNA"/>
</dbReference>
<feature type="transmembrane region" description="Helical" evidence="1">
    <location>
        <begin position="200"/>
        <end position="220"/>
    </location>
</feature>
<reference evidence="2" key="3">
    <citation type="journal article" date="2023" name="Microbiol. Resour. Announc.">
        <title>Draft Genome Sequence of Granulicatella sp. Strain S8, Isolated from a Marine Fish, Seriola quinqueradiata.</title>
        <authorList>
            <person name="Lee M."/>
            <person name="Farooq A."/>
            <person name="Jeong J.B."/>
            <person name="Jung M.Y."/>
        </authorList>
    </citation>
    <scope>NUCLEOTIDE SEQUENCE</scope>
    <source>
        <strain evidence="2">S8</strain>
    </source>
</reference>
<comment type="caution">
    <text evidence="2">The sequence shown here is derived from an EMBL/GenBank/DDBJ whole genome shotgun (WGS) entry which is preliminary data.</text>
</comment>
<gene>
    <name evidence="2" type="ORF">NPA36_02100</name>
</gene>
<name>A0ABT1WM70_9LACT</name>
<feature type="transmembrane region" description="Helical" evidence="1">
    <location>
        <begin position="104"/>
        <end position="119"/>
    </location>
</feature>
<organism evidence="2 3">
    <name type="scientific">Granulicatella seriolae</name>
    <dbReference type="NCBI Taxonomy" id="2967226"/>
    <lineage>
        <taxon>Bacteria</taxon>
        <taxon>Bacillati</taxon>
        <taxon>Bacillota</taxon>
        <taxon>Bacilli</taxon>
        <taxon>Lactobacillales</taxon>
        <taxon>Carnobacteriaceae</taxon>
        <taxon>Granulicatella</taxon>
    </lineage>
</organism>
<keyword evidence="1" id="KW-0812">Transmembrane</keyword>
<evidence type="ECO:0008006" key="4">
    <source>
        <dbReference type="Google" id="ProtNLM"/>
    </source>
</evidence>
<evidence type="ECO:0000256" key="1">
    <source>
        <dbReference type="SAM" id="Phobius"/>
    </source>
</evidence>
<keyword evidence="3" id="KW-1185">Reference proteome</keyword>
<feature type="transmembrane region" description="Helical" evidence="1">
    <location>
        <begin position="157"/>
        <end position="174"/>
    </location>
</feature>
<proteinExistence type="predicted"/>
<accession>A0ABT1WM70</accession>
<reference evidence="2" key="1">
    <citation type="submission" date="2022-07" db="EMBL/GenBank/DDBJ databases">
        <authorList>
            <person name="Jung M.-Y."/>
            <person name="Lee M."/>
        </authorList>
    </citation>
    <scope>NUCLEOTIDE SEQUENCE</scope>
    <source>
        <strain evidence="2">S8</strain>
    </source>
</reference>
<reference evidence="2" key="2">
    <citation type="journal article" date="2023" name="Curr. Microbiol.">
        <title>Granulicatella seriolae sp. nov., a Novel Facultative Anaerobe Isolated from Yellowtail Marine Fish.</title>
        <authorList>
            <person name="Lee M."/>
            <person name="Choi Y.J."/>
            <person name="Farooq A."/>
            <person name="Jeong J.B."/>
            <person name="Jung M.Y."/>
        </authorList>
    </citation>
    <scope>NUCLEOTIDE SEQUENCE</scope>
    <source>
        <strain evidence="2">S8</strain>
    </source>
</reference>
<evidence type="ECO:0000313" key="3">
    <source>
        <dbReference type="Proteomes" id="UP001059480"/>
    </source>
</evidence>
<feature type="transmembrane region" description="Helical" evidence="1">
    <location>
        <begin position="226"/>
        <end position="244"/>
    </location>
</feature>
<feature type="transmembrane region" description="Helical" evidence="1">
    <location>
        <begin position="46"/>
        <end position="65"/>
    </location>
</feature>
<feature type="transmembrane region" description="Helical" evidence="1">
    <location>
        <begin position="131"/>
        <end position="151"/>
    </location>
</feature>
<feature type="transmembrane region" description="Helical" evidence="1">
    <location>
        <begin position="21"/>
        <end position="40"/>
    </location>
</feature>
<evidence type="ECO:0000313" key="2">
    <source>
        <dbReference type="EMBL" id="MCQ9209359.1"/>
    </source>
</evidence>